<dbReference type="EMBL" id="CADIKH010000071">
    <property type="protein sequence ID" value="CAB3773247.1"/>
    <property type="molecule type" value="Genomic_DNA"/>
</dbReference>
<keyword evidence="2" id="KW-1185">Reference proteome</keyword>
<evidence type="ECO:0000313" key="2">
    <source>
        <dbReference type="Proteomes" id="UP000494363"/>
    </source>
</evidence>
<accession>A0A6J5F701</accession>
<dbReference type="Proteomes" id="UP000494363">
    <property type="component" value="Unassembled WGS sequence"/>
</dbReference>
<evidence type="ECO:0000313" key="1">
    <source>
        <dbReference type="EMBL" id="CAB3773247.1"/>
    </source>
</evidence>
<name>A0A6J5F701_9BURK</name>
<proteinExistence type="predicted"/>
<gene>
    <name evidence="1" type="ORF">LMG29542_07158</name>
</gene>
<dbReference type="SUPFAM" id="SSF53448">
    <property type="entry name" value="Nucleotide-diphospho-sugar transferases"/>
    <property type="match status" value="1"/>
</dbReference>
<reference evidence="1 2" key="1">
    <citation type="submission" date="2020-04" db="EMBL/GenBank/DDBJ databases">
        <authorList>
            <person name="De Canck E."/>
        </authorList>
    </citation>
    <scope>NUCLEOTIDE SEQUENCE [LARGE SCALE GENOMIC DNA]</scope>
    <source>
        <strain evidence="1 2">LMG 29542</strain>
    </source>
</reference>
<dbReference type="InterPro" id="IPR029044">
    <property type="entry name" value="Nucleotide-diphossugar_trans"/>
</dbReference>
<sequence length="230" mass="26442">MNPYRQCKVGVMIPTYNRPDMLRHCVLQMLAQTRRPDVICVYENGLPGNYRWCVEDIEFPIIWLHTPHREPNYEFYLRPLLFLIGEGCTHFFRVDHDDLYLRNHIEVSLGELLAGRDFRISNHCGVLIVPSDSGRRSYEYYDGVRFEFHAPKGMSSSIAFNRSFAVMLAEQLPLHSEYVDFDEIVARVVAPFFSCHWSSIKTTVYVSHVGAATSGHWVGLAGKLPPFAQG</sequence>
<evidence type="ECO:0008006" key="3">
    <source>
        <dbReference type="Google" id="ProtNLM"/>
    </source>
</evidence>
<dbReference type="Gene3D" id="3.90.550.10">
    <property type="entry name" value="Spore Coat Polysaccharide Biosynthesis Protein SpsA, Chain A"/>
    <property type="match status" value="1"/>
</dbReference>
<organism evidence="1 2">
    <name type="scientific">Paraburkholderia humisilvae</name>
    <dbReference type="NCBI Taxonomy" id="627669"/>
    <lineage>
        <taxon>Bacteria</taxon>
        <taxon>Pseudomonadati</taxon>
        <taxon>Pseudomonadota</taxon>
        <taxon>Betaproteobacteria</taxon>
        <taxon>Burkholderiales</taxon>
        <taxon>Burkholderiaceae</taxon>
        <taxon>Paraburkholderia</taxon>
    </lineage>
</organism>
<dbReference type="CDD" id="cd00761">
    <property type="entry name" value="Glyco_tranf_GTA_type"/>
    <property type="match status" value="1"/>
</dbReference>
<protein>
    <recommendedName>
        <fullName evidence="3">Glycosyltransferase 2-like domain-containing protein</fullName>
    </recommendedName>
</protein>
<dbReference type="AlphaFoldDB" id="A0A6J5F701"/>